<dbReference type="OrthoDB" id="4244911at2"/>
<name>A0A542YTS5_9MICO</name>
<evidence type="ECO:0000313" key="2">
    <source>
        <dbReference type="Proteomes" id="UP000319516"/>
    </source>
</evidence>
<protein>
    <submittedName>
        <fullName evidence="1">Uncharacterized protein</fullName>
    </submittedName>
</protein>
<accession>A0A542YTS5</accession>
<dbReference type="EMBL" id="VFOP01000001">
    <property type="protein sequence ID" value="TQL51451.1"/>
    <property type="molecule type" value="Genomic_DNA"/>
</dbReference>
<reference evidence="1 2" key="1">
    <citation type="submission" date="2019-06" db="EMBL/GenBank/DDBJ databases">
        <title>Sequencing the genomes of 1000 actinobacteria strains.</title>
        <authorList>
            <person name="Klenk H.-P."/>
        </authorList>
    </citation>
    <scope>NUCLEOTIDE SEQUENCE [LARGE SCALE GENOMIC DNA]</scope>
    <source>
        <strain evidence="1 2">DSM 12335</strain>
    </source>
</reference>
<gene>
    <name evidence="1" type="ORF">FB467_2597</name>
</gene>
<proteinExistence type="predicted"/>
<keyword evidence="2" id="KW-1185">Reference proteome</keyword>
<dbReference type="RefSeq" id="WP_141785449.1">
    <property type="nucleotide sequence ID" value="NZ_BAAAIK010000011.1"/>
</dbReference>
<comment type="caution">
    <text evidence="1">The sequence shown here is derived from an EMBL/GenBank/DDBJ whole genome shotgun (WGS) entry which is preliminary data.</text>
</comment>
<dbReference type="Proteomes" id="UP000319516">
    <property type="component" value="Unassembled WGS sequence"/>
</dbReference>
<dbReference type="AlphaFoldDB" id="A0A542YTS5"/>
<organism evidence="1 2">
    <name type="scientific">Ornithinicoccus hortensis</name>
    <dbReference type="NCBI Taxonomy" id="82346"/>
    <lineage>
        <taxon>Bacteria</taxon>
        <taxon>Bacillati</taxon>
        <taxon>Actinomycetota</taxon>
        <taxon>Actinomycetes</taxon>
        <taxon>Micrococcales</taxon>
        <taxon>Intrasporangiaceae</taxon>
        <taxon>Ornithinicoccus</taxon>
    </lineage>
</organism>
<sequence length="129" mass="14088">MNSGPPGWPDRVPPAGVSGWEQAAVSWLLDQCPADYRAYAAWRRHPVALAWVTVRHLEADLAAMRGAWRDVRPDLGPVLPPGTLGDVLGSLTQEGLRLRAALRSAELLLEALRVRAPIAVRGTTRVARR</sequence>
<evidence type="ECO:0000313" key="1">
    <source>
        <dbReference type="EMBL" id="TQL51451.1"/>
    </source>
</evidence>